<feature type="transmembrane region" description="Helical" evidence="5">
    <location>
        <begin position="149"/>
        <end position="173"/>
    </location>
</feature>
<evidence type="ECO:0000256" key="5">
    <source>
        <dbReference type="SAM" id="Phobius"/>
    </source>
</evidence>
<keyword evidence="2 5" id="KW-0812">Transmembrane</keyword>
<evidence type="ECO:0000256" key="3">
    <source>
        <dbReference type="ARBA" id="ARBA00022989"/>
    </source>
</evidence>
<dbReference type="GO" id="GO:0140359">
    <property type="term" value="F:ABC-type transporter activity"/>
    <property type="evidence" value="ECO:0007669"/>
    <property type="project" value="InterPro"/>
</dbReference>
<feature type="domain" description="ABC-2 type transporter transmembrane" evidence="6">
    <location>
        <begin position="67"/>
        <end position="253"/>
    </location>
</feature>
<evidence type="ECO:0000256" key="4">
    <source>
        <dbReference type="ARBA" id="ARBA00023136"/>
    </source>
</evidence>
<dbReference type="RefSeq" id="WP_312885321.1">
    <property type="nucleotide sequence ID" value="NZ_JACHJT010000001.1"/>
</dbReference>
<keyword evidence="3 5" id="KW-1133">Transmembrane helix</keyword>
<proteinExistence type="predicted"/>
<dbReference type="Proteomes" id="UP000523007">
    <property type="component" value="Unassembled WGS sequence"/>
</dbReference>
<feature type="transmembrane region" description="Helical" evidence="5">
    <location>
        <begin position="115"/>
        <end position="137"/>
    </location>
</feature>
<feature type="transmembrane region" description="Helical" evidence="5">
    <location>
        <begin position="185"/>
        <end position="204"/>
    </location>
</feature>
<organism evidence="7 8">
    <name type="scientific">Lipingzhangella halophila</name>
    <dbReference type="NCBI Taxonomy" id="1783352"/>
    <lineage>
        <taxon>Bacteria</taxon>
        <taxon>Bacillati</taxon>
        <taxon>Actinomycetota</taxon>
        <taxon>Actinomycetes</taxon>
        <taxon>Streptosporangiales</taxon>
        <taxon>Nocardiopsidaceae</taxon>
        <taxon>Lipingzhangella</taxon>
    </lineage>
</organism>
<feature type="transmembrane region" description="Helical" evidence="5">
    <location>
        <begin position="35"/>
        <end position="55"/>
    </location>
</feature>
<reference evidence="7 8" key="1">
    <citation type="submission" date="2020-08" db="EMBL/GenBank/DDBJ databases">
        <title>Sequencing the genomes of 1000 actinobacteria strains.</title>
        <authorList>
            <person name="Klenk H.-P."/>
        </authorList>
    </citation>
    <scope>NUCLEOTIDE SEQUENCE [LARGE SCALE GENOMIC DNA]</scope>
    <source>
        <strain evidence="7 8">DSM 102030</strain>
    </source>
</reference>
<evidence type="ECO:0000256" key="1">
    <source>
        <dbReference type="ARBA" id="ARBA00004141"/>
    </source>
</evidence>
<gene>
    <name evidence="7" type="ORF">F4561_003440</name>
</gene>
<keyword evidence="4 5" id="KW-0472">Membrane</keyword>
<dbReference type="EMBL" id="JACHJT010000001">
    <property type="protein sequence ID" value="MBB4932620.1"/>
    <property type="molecule type" value="Genomic_DNA"/>
</dbReference>
<dbReference type="InterPro" id="IPR052902">
    <property type="entry name" value="ABC-2_transporter"/>
</dbReference>
<dbReference type="PANTHER" id="PTHR43027">
    <property type="entry name" value="DOXORUBICIN RESISTANCE ABC TRANSPORTER PERMEASE PROTEIN DRRC-RELATED"/>
    <property type="match status" value="1"/>
</dbReference>
<keyword evidence="8" id="KW-1185">Reference proteome</keyword>
<evidence type="ECO:0000313" key="7">
    <source>
        <dbReference type="EMBL" id="MBB4932620.1"/>
    </source>
</evidence>
<evidence type="ECO:0000256" key="2">
    <source>
        <dbReference type="ARBA" id="ARBA00022692"/>
    </source>
</evidence>
<comment type="caution">
    <text evidence="7">The sequence shown here is derived from an EMBL/GenBank/DDBJ whole genome shotgun (WGS) entry which is preliminary data.</text>
</comment>
<dbReference type="PANTHER" id="PTHR43027:SF2">
    <property type="entry name" value="TRANSPORT PERMEASE PROTEIN"/>
    <property type="match status" value="1"/>
</dbReference>
<feature type="transmembrane region" description="Helical" evidence="5">
    <location>
        <begin position="75"/>
        <end position="95"/>
    </location>
</feature>
<sequence>MTSPTQTKSRSSSMSALPKLIAVESKLMLREPGTLGFGILFPTVLLLGLGAVPALREPSPEFGGARFVDYWAPSALILGLGIMGLQQIPTMVATYREKGILRRMSTTPVSPAAVLVAQLVVALAAGVATAVLLIASARLVLDVALPQHPWWFALTFAVGYASLLAIGVLIAALTPTARLANGVAMLAYMVAMVCGGVFLPRFFLPDALVRLGDYVPPGVQAMLDAWSGEAGPPELAHLGTMVLIAVAAGTVAAKFFRWE</sequence>
<feature type="transmembrane region" description="Helical" evidence="5">
    <location>
        <begin position="235"/>
        <end position="256"/>
    </location>
</feature>
<dbReference type="Pfam" id="PF12698">
    <property type="entry name" value="ABC2_membrane_3"/>
    <property type="match status" value="1"/>
</dbReference>
<evidence type="ECO:0000313" key="8">
    <source>
        <dbReference type="Proteomes" id="UP000523007"/>
    </source>
</evidence>
<comment type="subcellular location">
    <subcellularLocation>
        <location evidence="1">Membrane</location>
        <topology evidence="1">Multi-pass membrane protein</topology>
    </subcellularLocation>
</comment>
<name>A0A7W7RII2_9ACTN</name>
<dbReference type="InterPro" id="IPR013525">
    <property type="entry name" value="ABC2_TM"/>
</dbReference>
<dbReference type="AlphaFoldDB" id="A0A7W7RII2"/>
<protein>
    <submittedName>
        <fullName evidence="7">ABC-2 type transport system permease protein</fullName>
    </submittedName>
</protein>
<accession>A0A7W7RII2</accession>
<evidence type="ECO:0000259" key="6">
    <source>
        <dbReference type="Pfam" id="PF12698"/>
    </source>
</evidence>
<dbReference type="GO" id="GO:0016020">
    <property type="term" value="C:membrane"/>
    <property type="evidence" value="ECO:0007669"/>
    <property type="project" value="UniProtKB-SubCell"/>
</dbReference>